<evidence type="ECO:0000313" key="8">
    <source>
        <dbReference type="Proteomes" id="UP000294480"/>
    </source>
</evidence>
<dbReference type="GO" id="GO:0006527">
    <property type="term" value="P:L-arginine catabolic process"/>
    <property type="evidence" value="ECO:0007669"/>
    <property type="project" value="TreeGrafter"/>
</dbReference>
<dbReference type="InterPro" id="IPR011193">
    <property type="entry name" value="Orn/lys/arg_de-COase"/>
</dbReference>
<keyword evidence="2" id="KW-0210">Decarboxylase</keyword>
<dbReference type="Pfam" id="PF03709">
    <property type="entry name" value="OKR_DC_1_N"/>
    <property type="match status" value="1"/>
</dbReference>
<dbReference type="PIRSF" id="PIRSF009393">
    <property type="entry name" value="Orn_decarb"/>
    <property type="match status" value="1"/>
</dbReference>
<accession>A0A4R6YAG8</accession>
<dbReference type="SUPFAM" id="SSF53383">
    <property type="entry name" value="PLP-dependent transferases"/>
    <property type="match status" value="1"/>
</dbReference>
<comment type="similarity">
    <text evidence="1">Belongs to the Orn/Lys/Arg decarboxylase class-I family.</text>
</comment>
<feature type="domain" description="Orn/Lys/Arg decarboxylases family 1 pyridoxal-P attachment site" evidence="6">
    <location>
        <begin position="392"/>
        <end position="406"/>
    </location>
</feature>
<feature type="modified residue" description="N6-(pyridoxal phosphate)lysine" evidence="5">
    <location>
        <position position="397"/>
    </location>
</feature>
<comment type="caution">
    <text evidence="7">The sequence shown here is derived from an EMBL/GenBank/DDBJ whole genome shotgun (WGS) entry which is preliminary data.</text>
</comment>
<dbReference type="InterPro" id="IPR008286">
    <property type="entry name" value="Prn/Lys/Arg_de-COase_C"/>
</dbReference>
<dbReference type="Gene3D" id="3.40.50.2300">
    <property type="match status" value="1"/>
</dbReference>
<dbReference type="PROSITE" id="PS00703">
    <property type="entry name" value="OKR_DC_1"/>
    <property type="match status" value="1"/>
</dbReference>
<reference evidence="7 8" key="1">
    <citation type="submission" date="2019-03" db="EMBL/GenBank/DDBJ databases">
        <title>Genomic Encyclopedia of Type Strains, Phase IV (KMG-IV): sequencing the most valuable type-strain genomes for metagenomic binning, comparative biology and taxonomic classification.</title>
        <authorList>
            <person name="Goeker M."/>
        </authorList>
    </citation>
    <scope>NUCLEOTIDE SEQUENCE [LARGE SCALE GENOMIC DNA]</scope>
    <source>
        <strain evidence="7 8">DSM 102852</strain>
    </source>
</reference>
<dbReference type="InterPro" id="IPR015422">
    <property type="entry name" value="PyrdxlP-dep_Trfase_small"/>
</dbReference>
<dbReference type="Pfam" id="PF03711">
    <property type="entry name" value="OKR_DC_1_C"/>
    <property type="match status" value="1"/>
</dbReference>
<dbReference type="PANTHER" id="PTHR45229:SF3">
    <property type="entry name" value="BIODEGRADATIVE ARGININE DECARBOXYLASE"/>
    <property type="match status" value="1"/>
</dbReference>
<dbReference type="Gene3D" id="3.90.1150.10">
    <property type="entry name" value="Aspartate Aminotransferase, domain 1"/>
    <property type="match status" value="1"/>
</dbReference>
<dbReference type="GO" id="GO:0008792">
    <property type="term" value="F:arginine decarboxylase activity"/>
    <property type="evidence" value="ECO:0007669"/>
    <property type="project" value="TreeGrafter"/>
</dbReference>
<evidence type="ECO:0000256" key="5">
    <source>
        <dbReference type="PIRSR" id="PIRSR009393-1"/>
    </source>
</evidence>
<dbReference type="InterPro" id="IPR000310">
    <property type="entry name" value="Orn/Lys/Arg_deCO2ase_major_dom"/>
</dbReference>
<evidence type="ECO:0000313" key="7">
    <source>
        <dbReference type="EMBL" id="TDR32494.1"/>
    </source>
</evidence>
<dbReference type="InterPro" id="IPR005308">
    <property type="entry name" value="OKR_de-COase_N"/>
</dbReference>
<dbReference type="InterPro" id="IPR015421">
    <property type="entry name" value="PyrdxlP-dep_Trfase_major"/>
</dbReference>
<evidence type="ECO:0000256" key="3">
    <source>
        <dbReference type="ARBA" id="ARBA00022898"/>
    </source>
</evidence>
<evidence type="ECO:0000256" key="4">
    <source>
        <dbReference type="ARBA" id="ARBA00023239"/>
    </source>
</evidence>
<dbReference type="FunFam" id="3.40.640.10:FF:000008">
    <property type="entry name" value="Lysine decarboxylase, inducible"/>
    <property type="match status" value="1"/>
</dbReference>
<dbReference type="Proteomes" id="UP000294480">
    <property type="component" value="Unassembled WGS sequence"/>
</dbReference>
<dbReference type="GO" id="GO:0005829">
    <property type="term" value="C:cytosol"/>
    <property type="evidence" value="ECO:0007669"/>
    <property type="project" value="TreeGrafter"/>
</dbReference>
<dbReference type="InterPro" id="IPR036633">
    <property type="entry name" value="Prn/Lys/Arg_de-COase_C_sf"/>
</dbReference>
<dbReference type="EMBL" id="SNZE01000003">
    <property type="protein sequence ID" value="TDR32494.1"/>
    <property type="molecule type" value="Genomic_DNA"/>
</dbReference>
<name>A0A4R6YAG8_9BURK</name>
<sequence>MKFNFPIIIVDKDYHSDNIAGTGMRALGEAFESLGTEVVAMTHARDFVGLAQQAARACAFVVSIDEPENGEQQLADMATQTISDLRNLVKEIRYRNHDIPIFLYGRTHTARHLPIDITREMHGFIHMFEDTNEFMARHILREAHIYLDGLFTPFFKRLVNYAQNSSYSWHAPGHSGGVAFLKSPVGQIFHQFFGENMLRADVCNSVEELGQPLQHTGPLRESEDNAARIFKADHCFFVTNGTSTSNKMVWHANVAPGDIVIVDRNCHKSSLHAIIMTGAIPVFLTPTRNKFGIIGPIPKSEFSMETIQRKINEHPFIKDKTQQPKFFVLTQCTYDGVMYNAQTIKQMLDGKIQTLMFDEAWMPHAYFHPFYDNYYSINGDKGRTQKSTVFATQSTHKLLAALSQASQILVQDAVEQPLDRHRFNEAYLMHASTSPQYSIIASCDVAAAMMEGEGGHALTNDSLIEAMDFRHAMHKADEEYADSWWFKVWGPDALPEQGVGRQSDWAIAPNDRWHGFSGIEKDMNILDPIKTTILMPGFNIDGEYGETGIPAALVANYLADYGIIIEKVGLYSIFLIFNIGITKGKWNTLLTELQQFKDIYDDNKPLVKIFPEFVKENPCYAKLGMKDLCQAIHEAYKKHDIARIQHDMYIAPVIPAMRPSDAWAKMARREYTRVNVLDLTTDHVTGSLVTPYPPGIPLLVPGEHFNQMTIDYLHFTLEFNQQFPGFEQDVHGLIKTEVDGKMCYFVDCVNTSSND</sequence>
<dbReference type="OrthoDB" id="9761189at2"/>
<dbReference type="Gene3D" id="3.90.100.10">
    <property type="entry name" value="Orn/Lys/Arg decarboxylase, C-terminal domain"/>
    <property type="match status" value="1"/>
</dbReference>
<organism evidence="7 8">
    <name type="scientific">Hydromonas duriensis</name>
    <dbReference type="NCBI Taxonomy" id="1527608"/>
    <lineage>
        <taxon>Bacteria</taxon>
        <taxon>Pseudomonadati</taxon>
        <taxon>Pseudomonadota</taxon>
        <taxon>Betaproteobacteria</taxon>
        <taxon>Burkholderiales</taxon>
        <taxon>Burkholderiaceae</taxon>
        <taxon>Hydromonas</taxon>
    </lineage>
</organism>
<dbReference type="InterPro" id="IPR015424">
    <property type="entry name" value="PyrdxlP-dep_Trfase"/>
</dbReference>
<keyword evidence="3 5" id="KW-0663">Pyridoxal phosphate</keyword>
<dbReference type="GO" id="GO:0030170">
    <property type="term" value="F:pyridoxal phosphate binding"/>
    <property type="evidence" value="ECO:0007669"/>
    <property type="project" value="TreeGrafter"/>
</dbReference>
<evidence type="ECO:0000256" key="2">
    <source>
        <dbReference type="ARBA" id="ARBA00022793"/>
    </source>
</evidence>
<dbReference type="PANTHER" id="PTHR45229">
    <property type="entry name" value="CONSTITUTIVE ORNITHINE DECARBOXYLASE"/>
    <property type="match status" value="1"/>
</dbReference>
<dbReference type="Pfam" id="PF01276">
    <property type="entry name" value="OKR_DC_1"/>
    <property type="match status" value="1"/>
</dbReference>
<dbReference type="SUPFAM" id="SSF55904">
    <property type="entry name" value="Ornithine decarboxylase C-terminal domain"/>
    <property type="match status" value="1"/>
</dbReference>
<proteinExistence type="inferred from homology"/>
<keyword evidence="8" id="KW-1185">Reference proteome</keyword>
<keyword evidence="4" id="KW-0456">Lyase</keyword>
<dbReference type="AlphaFoldDB" id="A0A4R6YAG8"/>
<evidence type="ECO:0000256" key="1">
    <source>
        <dbReference type="ARBA" id="ARBA00010671"/>
    </source>
</evidence>
<dbReference type="Gene3D" id="3.40.640.10">
    <property type="entry name" value="Type I PLP-dependent aspartate aminotransferase-like (Major domain)"/>
    <property type="match status" value="1"/>
</dbReference>
<protein>
    <submittedName>
        <fullName evidence="7">Ornithine decarboxylase</fullName>
    </submittedName>
</protein>
<dbReference type="RefSeq" id="WP_133619046.1">
    <property type="nucleotide sequence ID" value="NZ_SNZE01000003.1"/>
</dbReference>
<evidence type="ECO:0000259" key="6">
    <source>
        <dbReference type="PROSITE" id="PS00703"/>
    </source>
</evidence>
<gene>
    <name evidence="7" type="ORF">DFR44_1037</name>
</gene>